<evidence type="ECO:0000256" key="2">
    <source>
        <dbReference type="SAM" id="SignalP"/>
    </source>
</evidence>
<feature type="chain" id="PRO_5005895585" evidence="2">
    <location>
        <begin position="19"/>
        <end position="176"/>
    </location>
</feature>
<reference evidence="4" key="1">
    <citation type="submission" date="2017-02" db="UniProtKB">
        <authorList>
            <consortium name="WormBaseParasite"/>
        </authorList>
    </citation>
    <scope>IDENTIFICATION</scope>
</reference>
<evidence type="ECO:0000313" key="4">
    <source>
        <dbReference type="WBParaSite" id="SPAL_0001320000.1"/>
    </source>
</evidence>
<protein>
    <submittedName>
        <fullName evidence="4">FoP_duplication domain-containing protein</fullName>
    </submittedName>
</protein>
<sequence length="176" mass="19739">MLLFRLLLILFSLNVIQSELYESKPGELSEAASNVQEYSVSLDDLGNSNIKNNIIKRDVPGVDEREYLASRSMSFQSGKRRHLSPVPSRARRLPQPGAQRRGRKNRRSRRRGRSGRRGRSPVRIDRSGSGFSGRGKRARGGSQRQNQSPQGDNGFEEIECEGEILEVGPEVVSEDC</sequence>
<dbReference type="AlphaFoldDB" id="A0A0N5C5H1"/>
<dbReference type="WBParaSite" id="SPAL_0001320000.1">
    <property type="protein sequence ID" value="SPAL_0001320000.1"/>
    <property type="gene ID" value="SPAL_0001320000"/>
</dbReference>
<evidence type="ECO:0000256" key="1">
    <source>
        <dbReference type="SAM" id="MobiDB-lite"/>
    </source>
</evidence>
<dbReference type="Proteomes" id="UP000046392">
    <property type="component" value="Unplaced"/>
</dbReference>
<evidence type="ECO:0000313" key="3">
    <source>
        <dbReference type="Proteomes" id="UP000046392"/>
    </source>
</evidence>
<keyword evidence="3" id="KW-1185">Reference proteome</keyword>
<feature type="compositionally biased region" description="Basic residues" evidence="1">
    <location>
        <begin position="100"/>
        <end position="120"/>
    </location>
</feature>
<proteinExistence type="predicted"/>
<accession>A0A0N5C5H1</accession>
<keyword evidence="2" id="KW-0732">Signal</keyword>
<name>A0A0N5C5H1_STREA</name>
<feature type="region of interest" description="Disordered" evidence="1">
    <location>
        <begin position="71"/>
        <end position="158"/>
    </location>
</feature>
<organism evidence="3 4">
    <name type="scientific">Strongyloides papillosus</name>
    <name type="common">Intestinal threadworm</name>
    <dbReference type="NCBI Taxonomy" id="174720"/>
    <lineage>
        <taxon>Eukaryota</taxon>
        <taxon>Metazoa</taxon>
        <taxon>Ecdysozoa</taxon>
        <taxon>Nematoda</taxon>
        <taxon>Chromadorea</taxon>
        <taxon>Rhabditida</taxon>
        <taxon>Tylenchina</taxon>
        <taxon>Panagrolaimomorpha</taxon>
        <taxon>Strongyloidoidea</taxon>
        <taxon>Strongyloididae</taxon>
        <taxon>Strongyloides</taxon>
    </lineage>
</organism>
<feature type="signal peptide" evidence="2">
    <location>
        <begin position="1"/>
        <end position="18"/>
    </location>
</feature>